<keyword evidence="3" id="KW-1185">Reference proteome</keyword>
<gene>
    <name evidence="2" type="ORF">ES675_13110</name>
</gene>
<feature type="chain" id="PRO_5022715733" evidence="1">
    <location>
        <begin position="21"/>
        <end position="81"/>
    </location>
</feature>
<dbReference type="RefSeq" id="WP_066255008.1">
    <property type="nucleotide sequence ID" value="NZ_VSKL01000005.1"/>
</dbReference>
<comment type="caution">
    <text evidence="2">The sequence shown here is derived from an EMBL/GenBank/DDBJ whole genome shotgun (WGS) entry which is preliminary data.</text>
</comment>
<protein>
    <submittedName>
        <fullName evidence="2">Uncharacterized protein</fullName>
    </submittedName>
</protein>
<dbReference type="EMBL" id="VSKL01000005">
    <property type="protein sequence ID" value="TYB72096.1"/>
    <property type="molecule type" value="Genomic_DNA"/>
</dbReference>
<name>A0A5D0QTF0_9FLAO</name>
<dbReference type="OrthoDB" id="1451325at2"/>
<organism evidence="2 3">
    <name type="scientific">Bizionia algoritergicola</name>
    <dbReference type="NCBI Taxonomy" id="291187"/>
    <lineage>
        <taxon>Bacteria</taxon>
        <taxon>Pseudomonadati</taxon>
        <taxon>Bacteroidota</taxon>
        <taxon>Flavobacteriia</taxon>
        <taxon>Flavobacteriales</taxon>
        <taxon>Flavobacteriaceae</taxon>
        <taxon>Bizionia</taxon>
    </lineage>
</organism>
<keyword evidence="1" id="KW-0732">Signal</keyword>
<dbReference type="Proteomes" id="UP000324358">
    <property type="component" value="Unassembled WGS sequence"/>
</dbReference>
<feature type="signal peptide" evidence="1">
    <location>
        <begin position="1"/>
        <end position="20"/>
    </location>
</feature>
<evidence type="ECO:0000313" key="2">
    <source>
        <dbReference type="EMBL" id="TYB72096.1"/>
    </source>
</evidence>
<evidence type="ECO:0000256" key="1">
    <source>
        <dbReference type="SAM" id="SignalP"/>
    </source>
</evidence>
<sequence>MKQFLLIGIFTVLSLTSMQAQSSNKTEDIKKTEPTTQVTTDVKTDSIELAAKKKDILTNKIESKLNGKINLFVLKETRLIC</sequence>
<accession>A0A5D0QTF0</accession>
<evidence type="ECO:0000313" key="3">
    <source>
        <dbReference type="Proteomes" id="UP000324358"/>
    </source>
</evidence>
<proteinExistence type="predicted"/>
<reference evidence="2 3" key="1">
    <citation type="submission" date="2019-08" db="EMBL/GenBank/DDBJ databases">
        <title>Genomes of Antarctic Bizionia species.</title>
        <authorList>
            <person name="Bowman J.P."/>
        </authorList>
    </citation>
    <scope>NUCLEOTIDE SEQUENCE [LARGE SCALE GENOMIC DNA]</scope>
    <source>
        <strain evidence="2 3">APA-1</strain>
    </source>
</reference>
<dbReference type="AlphaFoldDB" id="A0A5D0QTF0"/>